<reference evidence="6 7" key="1">
    <citation type="submission" date="2024-02" db="EMBL/GenBank/DDBJ databases">
        <title>First draft genome assembly of two strains of Seiridium cardinale.</title>
        <authorList>
            <person name="Emiliani G."/>
            <person name="Scali E."/>
        </authorList>
    </citation>
    <scope>NUCLEOTIDE SEQUENCE [LARGE SCALE GENOMIC DNA]</scope>
    <source>
        <strain evidence="6 7">BM-138-000479</strain>
    </source>
</reference>
<name>A0ABR2X8A2_9PEZI</name>
<sequence length="234" mass="25539">MADIAHVIEGFVHADEYSHKAGFDGIELHAANGYILSQFLWRTANKRTDKYGLQNIESRLRLISEIAHAIKSRVPSDFLVAAKLNNVELQDGGALDDFGFDFVELSGGTYENLGYEYKKESTRRRAGYFLEWAETITKSLGKDNKLRTYIVGGLKSVGAMVKALDVVAGISLGRPATVEPHLAIDVIEGRVQGALKAVEAVESDQGMTLVVAPAQISQISRNIEPLDASDVSVM</sequence>
<evidence type="ECO:0000256" key="3">
    <source>
        <dbReference type="ARBA" id="ARBA00022643"/>
    </source>
</evidence>
<dbReference type="Proteomes" id="UP001465668">
    <property type="component" value="Unassembled WGS sequence"/>
</dbReference>
<dbReference type="InterPro" id="IPR013785">
    <property type="entry name" value="Aldolase_TIM"/>
</dbReference>
<accession>A0ABR2X8A2</accession>
<proteinExistence type="inferred from homology"/>
<organism evidence="6 7">
    <name type="scientific">Seiridium cardinale</name>
    <dbReference type="NCBI Taxonomy" id="138064"/>
    <lineage>
        <taxon>Eukaryota</taxon>
        <taxon>Fungi</taxon>
        <taxon>Dikarya</taxon>
        <taxon>Ascomycota</taxon>
        <taxon>Pezizomycotina</taxon>
        <taxon>Sordariomycetes</taxon>
        <taxon>Xylariomycetidae</taxon>
        <taxon>Amphisphaeriales</taxon>
        <taxon>Sporocadaceae</taxon>
        <taxon>Seiridium</taxon>
    </lineage>
</organism>
<dbReference type="Gene3D" id="3.20.20.70">
    <property type="entry name" value="Aldolase class I"/>
    <property type="match status" value="1"/>
</dbReference>
<evidence type="ECO:0000313" key="7">
    <source>
        <dbReference type="Proteomes" id="UP001465668"/>
    </source>
</evidence>
<protein>
    <recommendedName>
        <fullName evidence="5">NADH:flavin oxidoreductase/NADH oxidase N-terminal domain-containing protein</fullName>
    </recommendedName>
</protein>
<feature type="domain" description="NADH:flavin oxidoreductase/NADH oxidase N-terminal" evidence="5">
    <location>
        <begin position="3"/>
        <end position="89"/>
    </location>
</feature>
<evidence type="ECO:0000256" key="4">
    <source>
        <dbReference type="ARBA" id="ARBA00023002"/>
    </source>
</evidence>
<dbReference type="PANTHER" id="PTHR43656:SF5">
    <property type="entry name" value="NADH:FLAVIN OXIDOREDUCTASE_NADH OXIDASE N-TERMINAL DOMAIN-CONTAINING PROTEIN"/>
    <property type="match status" value="1"/>
</dbReference>
<comment type="caution">
    <text evidence="6">The sequence shown here is derived from an EMBL/GenBank/DDBJ whole genome shotgun (WGS) entry which is preliminary data.</text>
</comment>
<evidence type="ECO:0000256" key="1">
    <source>
        <dbReference type="ARBA" id="ARBA00005979"/>
    </source>
</evidence>
<evidence type="ECO:0000313" key="6">
    <source>
        <dbReference type="EMBL" id="KAK9769993.1"/>
    </source>
</evidence>
<dbReference type="Pfam" id="PF00724">
    <property type="entry name" value="Oxidored_FMN"/>
    <property type="match status" value="1"/>
</dbReference>
<gene>
    <name evidence="6" type="ORF">SCAR479_13318</name>
</gene>
<keyword evidence="3" id="KW-0288">FMN</keyword>
<dbReference type="EMBL" id="JARVKM010000104">
    <property type="protein sequence ID" value="KAK9769993.1"/>
    <property type="molecule type" value="Genomic_DNA"/>
</dbReference>
<keyword evidence="4" id="KW-0560">Oxidoreductase</keyword>
<dbReference type="InterPro" id="IPR001155">
    <property type="entry name" value="OxRdtase_FMN_N"/>
</dbReference>
<dbReference type="PANTHER" id="PTHR43656">
    <property type="entry name" value="BINDING OXIDOREDUCTASE, PUTATIVE (AFU_ORTHOLOGUE AFUA_2G08260)-RELATED"/>
    <property type="match status" value="1"/>
</dbReference>
<dbReference type="InterPro" id="IPR051799">
    <property type="entry name" value="NADH_flavin_oxidoreductase"/>
</dbReference>
<evidence type="ECO:0000259" key="5">
    <source>
        <dbReference type="Pfam" id="PF00724"/>
    </source>
</evidence>
<keyword evidence="2" id="KW-0285">Flavoprotein</keyword>
<comment type="similarity">
    <text evidence="1">Belongs to the NADH:flavin oxidoreductase/NADH oxidase family.</text>
</comment>
<evidence type="ECO:0000256" key="2">
    <source>
        <dbReference type="ARBA" id="ARBA00022630"/>
    </source>
</evidence>
<dbReference type="SUPFAM" id="SSF51395">
    <property type="entry name" value="FMN-linked oxidoreductases"/>
    <property type="match status" value="1"/>
</dbReference>
<keyword evidence="7" id="KW-1185">Reference proteome</keyword>